<dbReference type="AlphaFoldDB" id="A0A0M1P386"/>
<keyword evidence="1" id="KW-1133">Transmembrane helix</keyword>
<keyword evidence="3" id="KW-1185">Reference proteome</keyword>
<reference evidence="3" key="1">
    <citation type="submission" date="2015-08" db="EMBL/GenBank/DDBJ databases">
        <title>Genome sequencing project for genomic taxonomy and phylogenomics of Bacillus-like bacteria.</title>
        <authorList>
            <person name="Liu B."/>
            <person name="Wang J."/>
            <person name="Zhu Y."/>
            <person name="Liu G."/>
            <person name="Chen Q."/>
            <person name="Chen Z."/>
            <person name="Lan J."/>
            <person name="Che J."/>
            <person name="Ge C."/>
            <person name="Shi H."/>
            <person name="Pan Z."/>
            <person name="Liu X."/>
        </authorList>
    </citation>
    <scope>NUCLEOTIDE SEQUENCE [LARGE SCALE GENOMIC DNA]</scope>
    <source>
        <strain evidence="3">FJAT-22460</strain>
    </source>
</reference>
<sequence length="637" mass="72462">MLWDNSLNTAWIIVIVLFVMLFLYLRYLDTRKRTITTTRGADPYSLTAMTSFVKDSLHQLTHSQLSDLGLHEEEYRRRLNKRSELRRALKGCVSGDVLDKAYVKDFLKQLLVRDLGLNESNIDAAIPFDNLTRLNAQDQFEIVLYLYKLRHGEDALSVLLETYDLARPRVIPGYGEGSVYAVTAEDIAYIYESEQRPLLFTEKLDIVVQRIYQEYKGFSIVDEIRDQRIDGISGGVSGIHVERDGEKVNGHFPDDFLGLGSVKGADSPATGCESVWVFYRGVSLHLAFLSFGTMQELKRVCQNIYKYNHPGQLSEASGYKVNEMKDGSRVVVVRPPFAESWAFFVRKFDLPKASLDQLITGSGSELAIDMLKYLMKGSRITAITGAQGSGKTTLLMAMVGHIYATYTLRVQEMAFELHLRKIYSRRNILSFRETEHISGQAGLDLQKKTDGTVNILGEVASDEVASWMIQMSQVASLFTVFTHHAKTFRDLVQSLRNSLLKSGIFRQEHIAEQQVVSVINFDIHLRRDAYGNRYIERITECIPVEKGALPEFHGTEGDRLKKSMGEFFELGSEHMRRLNEESYYISRNVIEYRDGKYLAAAKLSERSIQEMMEQMHPEDAEEFKGFLAAVWGGQGDI</sequence>
<organism evidence="2 3">
    <name type="scientific">Paenibacillus solani</name>
    <dbReference type="NCBI Taxonomy" id="1705565"/>
    <lineage>
        <taxon>Bacteria</taxon>
        <taxon>Bacillati</taxon>
        <taxon>Bacillota</taxon>
        <taxon>Bacilli</taxon>
        <taxon>Bacillales</taxon>
        <taxon>Paenibacillaceae</taxon>
        <taxon>Paenibacillus</taxon>
    </lineage>
</organism>
<evidence type="ECO:0000256" key="1">
    <source>
        <dbReference type="SAM" id="Phobius"/>
    </source>
</evidence>
<protein>
    <submittedName>
        <fullName evidence="2">Pilus assembly protein CpaF</fullName>
    </submittedName>
</protein>
<evidence type="ECO:0000313" key="3">
    <source>
        <dbReference type="Proteomes" id="UP000036932"/>
    </source>
</evidence>
<dbReference type="Gene3D" id="3.40.50.300">
    <property type="entry name" value="P-loop containing nucleotide triphosphate hydrolases"/>
    <property type="match status" value="1"/>
</dbReference>
<dbReference type="SUPFAM" id="SSF52540">
    <property type="entry name" value="P-loop containing nucleoside triphosphate hydrolases"/>
    <property type="match status" value="1"/>
</dbReference>
<accession>A0A0M1P386</accession>
<keyword evidence="1" id="KW-0812">Transmembrane</keyword>
<dbReference type="EMBL" id="LIUT01000001">
    <property type="protein sequence ID" value="KOR88943.1"/>
    <property type="molecule type" value="Genomic_DNA"/>
</dbReference>
<comment type="caution">
    <text evidence="2">The sequence shown here is derived from an EMBL/GenBank/DDBJ whole genome shotgun (WGS) entry which is preliminary data.</text>
</comment>
<dbReference type="PATRIC" id="fig|1705565.3.peg.3322"/>
<dbReference type="OrthoDB" id="1981678at2"/>
<dbReference type="InterPro" id="IPR027417">
    <property type="entry name" value="P-loop_NTPase"/>
</dbReference>
<gene>
    <name evidence="2" type="ORF">AM231_07035</name>
</gene>
<keyword evidence="1" id="KW-0472">Membrane</keyword>
<dbReference type="Proteomes" id="UP000036932">
    <property type="component" value="Unassembled WGS sequence"/>
</dbReference>
<proteinExistence type="predicted"/>
<feature type="transmembrane region" description="Helical" evidence="1">
    <location>
        <begin position="6"/>
        <end position="25"/>
    </location>
</feature>
<dbReference type="RefSeq" id="WP_054401925.1">
    <property type="nucleotide sequence ID" value="NZ_LIUT01000001.1"/>
</dbReference>
<name>A0A0M1P386_9BACL</name>
<evidence type="ECO:0000313" key="2">
    <source>
        <dbReference type="EMBL" id="KOR88943.1"/>
    </source>
</evidence>